<evidence type="ECO:0000313" key="4">
    <source>
        <dbReference type="Proteomes" id="UP001432109"/>
    </source>
</evidence>
<keyword evidence="1" id="KW-0175">Coiled coil</keyword>
<name>A0AAX4J7C2_9CAUD</name>
<reference evidence="3" key="1">
    <citation type="submission" date="2023-12" db="EMBL/GenBank/DDBJ databases">
        <title>Isolation and Characterisation of Novel Lytic Bacteriophages for therapeutic applications in Prosthetic Joint Infections.</title>
        <authorList>
            <person name="Burton N."/>
            <person name="Melo L.D.R."/>
            <person name="Pearce B."/>
            <person name="Tadesse M.D."/>
            <person name="Vryonis E."/>
            <person name="Sagona A."/>
        </authorList>
    </citation>
    <scope>NUCLEOTIDE SEQUENCE</scope>
</reference>
<organism evidence="3 4">
    <name type="scientific">Staphylococcus phage CF5</name>
    <dbReference type="NCBI Taxonomy" id="3113739"/>
    <lineage>
        <taxon>Viruses</taxon>
        <taxon>Duplodnaviria</taxon>
        <taxon>Heunggongvirae</taxon>
        <taxon>Uroviricota</taxon>
        <taxon>Caudoviricetes</taxon>
        <taxon>Herelleviridae</taxon>
        <taxon>Twortvirinae</taxon>
        <taxon>Silviavirus</taxon>
    </lineage>
</organism>
<accession>A0AAX4J7C2</accession>
<keyword evidence="2" id="KW-0472">Membrane</keyword>
<sequence>MEKKKLQQKISDYNNQIQKEQTNVDKYKDQIKNKDKGYVSTKLLLYLYIALLVSVVVNVFIDIFYFSSEGVVVNSVILILALLVYVLHRQNRITQIQKTTRLYWELSKAEKRKTFIFRHPNDELDIISRNHLKQINISELCVLKYKQWKYDRVVKKHSQLSQKLLDKDRKVIDNNKE</sequence>
<feature type="transmembrane region" description="Helical" evidence="2">
    <location>
        <begin position="71"/>
        <end position="88"/>
    </location>
</feature>
<feature type="coiled-coil region" evidence="1">
    <location>
        <begin position="3"/>
        <end position="30"/>
    </location>
</feature>
<evidence type="ECO:0000256" key="1">
    <source>
        <dbReference type="SAM" id="Coils"/>
    </source>
</evidence>
<proteinExistence type="predicted"/>
<feature type="transmembrane region" description="Helical" evidence="2">
    <location>
        <begin position="43"/>
        <end position="65"/>
    </location>
</feature>
<gene>
    <name evidence="3" type="ORF">CF5_0162</name>
</gene>
<evidence type="ECO:0000313" key="3">
    <source>
        <dbReference type="EMBL" id="WRW34671.1"/>
    </source>
</evidence>
<evidence type="ECO:0000256" key="2">
    <source>
        <dbReference type="SAM" id="Phobius"/>
    </source>
</evidence>
<protein>
    <submittedName>
        <fullName evidence="3">Membrane protein</fullName>
    </submittedName>
</protein>
<keyword evidence="2" id="KW-0812">Transmembrane</keyword>
<dbReference type="EMBL" id="PP034390">
    <property type="protein sequence ID" value="WRW34671.1"/>
    <property type="molecule type" value="Genomic_DNA"/>
</dbReference>
<dbReference type="Proteomes" id="UP001432109">
    <property type="component" value="Segment"/>
</dbReference>
<keyword evidence="2" id="KW-1133">Transmembrane helix</keyword>